<dbReference type="OrthoDB" id="4185255at2759"/>
<feature type="non-terminal residue" evidence="1">
    <location>
        <position position="1"/>
    </location>
</feature>
<accession>A0A1J9QCX1</accession>
<protein>
    <recommendedName>
        <fullName evidence="3">Fungal N-terminal domain-containing protein</fullName>
    </recommendedName>
</protein>
<dbReference type="AlphaFoldDB" id="A0A1J9QCX1"/>
<dbReference type="Proteomes" id="UP000242791">
    <property type="component" value="Unassembled WGS sequence"/>
</dbReference>
<dbReference type="STRING" id="1658174.A0A1J9QCX1"/>
<proteinExistence type="predicted"/>
<evidence type="ECO:0000313" key="1">
    <source>
        <dbReference type="EMBL" id="OJD13013.1"/>
    </source>
</evidence>
<evidence type="ECO:0008006" key="3">
    <source>
        <dbReference type="Google" id="ProtNLM"/>
    </source>
</evidence>
<comment type="caution">
    <text evidence="1">The sequence shown here is derived from an EMBL/GenBank/DDBJ whole genome shotgun (WGS) entry which is preliminary data.</text>
</comment>
<gene>
    <name evidence="1" type="ORF">ACJ73_09260</name>
</gene>
<reference evidence="1 2" key="1">
    <citation type="submission" date="2015-08" db="EMBL/GenBank/DDBJ databases">
        <title>Emmonsia species relationships and genome sequence.</title>
        <authorList>
            <person name="Cuomo C.A."/>
            <person name="Schwartz I.S."/>
            <person name="Kenyon C."/>
            <person name="De Hoog G.S."/>
            <person name="Govender N.P."/>
            <person name="Botha A."/>
            <person name="Moreno L."/>
            <person name="De Vries M."/>
            <person name="Munoz J.F."/>
            <person name="Stielow J.B."/>
        </authorList>
    </citation>
    <scope>NUCLEOTIDE SEQUENCE [LARGE SCALE GENOMIC DNA]</scope>
    <source>
        <strain evidence="1 2">EI222</strain>
    </source>
</reference>
<dbReference type="VEuPathDB" id="FungiDB:ACJ73_09260"/>
<sequence>SRCSCSIVALVEVTANIAFGCFTYVNAARAAPADKILLEKEIDSLLDILDDVKQLLNGPNSAKLSSSQKLHHAVVDCHSQLSELEAKVKPKKPRNFAGFIKFRSSLNWPFESKEFENVSRT</sequence>
<keyword evidence="2" id="KW-1185">Reference proteome</keyword>
<evidence type="ECO:0000313" key="2">
    <source>
        <dbReference type="Proteomes" id="UP000242791"/>
    </source>
</evidence>
<organism evidence="1 2">
    <name type="scientific">Blastomyces percursus</name>
    <dbReference type="NCBI Taxonomy" id="1658174"/>
    <lineage>
        <taxon>Eukaryota</taxon>
        <taxon>Fungi</taxon>
        <taxon>Dikarya</taxon>
        <taxon>Ascomycota</taxon>
        <taxon>Pezizomycotina</taxon>
        <taxon>Eurotiomycetes</taxon>
        <taxon>Eurotiomycetidae</taxon>
        <taxon>Onygenales</taxon>
        <taxon>Ajellomycetaceae</taxon>
        <taxon>Blastomyces</taxon>
    </lineage>
</organism>
<name>A0A1J9QCX1_9EURO</name>
<dbReference type="EMBL" id="LGTZ01002525">
    <property type="protein sequence ID" value="OJD13013.1"/>
    <property type="molecule type" value="Genomic_DNA"/>
</dbReference>